<dbReference type="AlphaFoldDB" id="A0A8J2KYV1"/>
<evidence type="ECO:0000313" key="2">
    <source>
        <dbReference type="Proteomes" id="UP000708208"/>
    </source>
</evidence>
<reference evidence="1" key="1">
    <citation type="submission" date="2021-06" db="EMBL/GenBank/DDBJ databases">
        <authorList>
            <person name="Hodson N. C."/>
            <person name="Mongue J. A."/>
            <person name="Jaron S. K."/>
        </authorList>
    </citation>
    <scope>NUCLEOTIDE SEQUENCE</scope>
</reference>
<comment type="caution">
    <text evidence="1">The sequence shown here is derived from an EMBL/GenBank/DDBJ whole genome shotgun (WGS) entry which is preliminary data.</text>
</comment>
<gene>
    <name evidence="1" type="ORF">AFUS01_LOCUS32813</name>
</gene>
<organism evidence="1 2">
    <name type="scientific">Allacma fusca</name>
    <dbReference type="NCBI Taxonomy" id="39272"/>
    <lineage>
        <taxon>Eukaryota</taxon>
        <taxon>Metazoa</taxon>
        <taxon>Ecdysozoa</taxon>
        <taxon>Arthropoda</taxon>
        <taxon>Hexapoda</taxon>
        <taxon>Collembola</taxon>
        <taxon>Symphypleona</taxon>
        <taxon>Sminthuridae</taxon>
        <taxon>Allacma</taxon>
    </lineage>
</organism>
<evidence type="ECO:0000313" key="1">
    <source>
        <dbReference type="EMBL" id="CAG7822547.1"/>
    </source>
</evidence>
<dbReference type="EMBL" id="CAJVCH010526710">
    <property type="protein sequence ID" value="CAG7822547.1"/>
    <property type="molecule type" value="Genomic_DNA"/>
</dbReference>
<proteinExistence type="predicted"/>
<protein>
    <submittedName>
        <fullName evidence="1">Uncharacterized protein</fullName>
    </submittedName>
</protein>
<keyword evidence="2" id="KW-1185">Reference proteome</keyword>
<accession>A0A8J2KYV1</accession>
<name>A0A8J2KYV1_9HEXA</name>
<dbReference type="Proteomes" id="UP000708208">
    <property type="component" value="Unassembled WGS sequence"/>
</dbReference>
<sequence>SLHWNKSLSASLLRDCIGHLERIILNTESRGFEDALAHVAEVLPNACRK</sequence>
<feature type="non-terminal residue" evidence="1">
    <location>
        <position position="49"/>
    </location>
</feature>